<keyword evidence="4 7" id="KW-0812">Transmembrane</keyword>
<evidence type="ECO:0000313" key="8">
    <source>
        <dbReference type="EMBL" id="MBU8868290.1"/>
    </source>
</evidence>
<evidence type="ECO:0000256" key="2">
    <source>
        <dbReference type="ARBA" id="ARBA00022475"/>
    </source>
</evidence>
<keyword evidence="9" id="KW-1185">Reference proteome</keyword>
<dbReference type="Pfam" id="PF00953">
    <property type="entry name" value="Glycos_transf_4"/>
    <property type="match status" value="1"/>
</dbReference>
<accession>A0ABS6I997</accession>
<comment type="subcellular location">
    <subcellularLocation>
        <location evidence="1">Cell membrane</location>
        <topology evidence="1">Multi-pass membrane protein</topology>
    </subcellularLocation>
</comment>
<dbReference type="PANTHER" id="PTHR22926:SF3">
    <property type="entry name" value="UNDECAPRENYL-PHOSPHATE ALPHA-N-ACETYLGLUCOSAMINYL 1-PHOSPHATE TRANSFERASE"/>
    <property type="match status" value="1"/>
</dbReference>
<gene>
    <name evidence="8" type="ORF">KSW38_18520</name>
</gene>
<feature type="transmembrane region" description="Helical" evidence="7">
    <location>
        <begin position="72"/>
        <end position="90"/>
    </location>
</feature>
<feature type="transmembrane region" description="Helical" evidence="7">
    <location>
        <begin position="300"/>
        <end position="323"/>
    </location>
</feature>
<proteinExistence type="predicted"/>
<evidence type="ECO:0000256" key="4">
    <source>
        <dbReference type="ARBA" id="ARBA00022692"/>
    </source>
</evidence>
<feature type="transmembrane region" description="Helical" evidence="7">
    <location>
        <begin position="271"/>
        <end position="294"/>
    </location>
</feature>
<keyword evidence="2" id="KW-1003">Cell membrane</keyword>
<dbReference type="EMBL" id="JAHOPC010000013">
    <property type="protein sequence ID" value="MBU8868290.1"/>
    <property type="molecule type" value="Genomic_DNA"/>
</dbReference>
<keyword evidence="3" id="KW-0808">Transferase</keyword>
<evidence type="ECO:0000313" key="9">
    <source>
        <dbReference type="Proteomes" id="UP000824166"/>
    </source>
</evidence>
<feature type="transmembrane region" description="Helical" evidence="7">
    <location>
        <begin position="125"/>
        <end position="143"/>
    </location>
</feature>
<feature type="transmembrane region" description="Helical" evidence="7">
    <location>
        <begin position="6"/>
        <end position="26"/>
    </location>
</feature>
<comment type="caution">
    <text evidence="8">The sequence shown here is derived from an EMBL/GenBank/DDBJ whole genome shotgun (WGS) entry which is preliminary data.</text>
</comment>
<evidence type="ECO:0000256" key="6">
    <source>
        <dbReference type="ARBA" id="ARBA00023136"/>
    </source>
</evidence>
<feature type="transmembrane region" description="Helical" evidence="7">
    <location>
        <begin position="46"/>
        <end position="66"/>
    </location>
</feature>
<dbReference type="Proteomes" id="UP000824166">
    <property type="component" value="Unassembled WGS sequence"/>
</dbReference>
<evidence type="ECO:0000256" key="1">
    <source>
        <dbReference type="ARBA" id="ARBA00004651"/>
    </source>
</evidence>
<protein>
    <submittedName>
        <fullName evidence="8">Glycosyltransferase family 4 protein</fullName>
    </submittedName>
</protein>
<organism evidence="8 9">
    <name type="scientific">Paenarthrobacter aromaticivorans</name>
    <dbReference type="NCBI Taxonomy" id="2849150"/>
    <lineage>
        <taxon>Bacteria</taxon>
        <taxon>Bacillati</taxon>
        <taxon>Actinomycetota</taxon>
        <taxon>Actinomycetes</taxon>
        <taxon>Micrococcales</taxon>
        <taxon>Micrococcaceae</taxon>
        <taxon>Paenarthrobacter</taxon>
    </lineage>
</organism>
<feature type="transmembrane region" description="Helical" evidence="7">
    <location>
        <begin position="206"/>
        <end position="227"/>
    </location>
</feature>
<reference evidence="8 9" key="1">
    <citation type="submission" date="2021-06" db="EMBL/GenBank/DDBJ databases">
        <authorList>
            <person name="Jeong J.W."/>
        </authorList>
    </citation>
    <scope>NUCLEOTIDE SEQUENCE [LARGE SCALE GENOMIC DNA]</scope>
    <source>
        <strain evidence="8 9">MMS21-TAE1-1</strain>
    </source>
</reference>
<feature type="transmembrane region" description="Helical" evidence="7">
    <location>
        <begin position="174"/>
        <end position="194"/>
    </location>
</feature>
<keyword evidence="6 7" id="KW-0472">Membrane</keyword>
<evidence type="ECO:0000256" key="5">
    <source>
        <dbReference type="ARBA" id="ARBA00022989"/>
    </source>
</evidence>
<keyword evidence="5 7" id="KW-1133">Transmembrane helix</keyword>
<evidence type="ECO:0000256" key="7">
    <source>
        <dbReference type="SAM" id="Phobius"/>
    </source>
</evidence>
<dbReference type="InterPro" id="IPR000715">
    <property type="entry name" value="Glycosyl_transferase_4"/>
</dbReference>
<name>A0ABS6I997_9MICC</name>
<dbReference type="CDD" id="cd06854">
    <property type="entry name" value="GT_WbpL_WbcO_like"/>
    <property type="match status" value="1"/>
</dbReference>
<sequence>MRLEFAAAALGLVASLLAPYAVLPLLRRLGVVDIPSARSSHSSPAIRGAGLATLVGFISGGLVILAGGRTPELVICVLLASVAAAGAGWLEDFKGISIRYRVASQLVIGLSAAGAVVAVSGAESWIIPLGGLFITGFINVANFMDGVDGISGLNGAVFGVAYAVTGMLTSQPWLTAAGLVLAAVYAAFLPWNLGRNRIFLGDSGSYLLGAAVSVMAFAAFCSGAPLLAILGPIAIYLADASYTLLSRIAGGKRWYESHRSHIYHQLEDLGLSHLQVAGIVAAGSSATGALGILAARAAPWTAMVYLGIGGVLIAGYLMTPAAIRHWTGNRHADVGRSRLDG</sequence>
<evidence type="ECO:0000256" key="3">
    <source>
        <dbReference type="ARBA" id="ARBA00022679"/>
    </source>
</evidence>
<dbReference type="RefSeq" id="WP_216926411.1">
    <property type="nucleotide sequence ID" value="NZ_JAHOPC010000013.1"/>
</dbReference>
<dbReference type="PANTHER" id="PTHR22926">
    <property type="entry name" value="PHOSPHO-N-ACETYLMURAMOYL-PENTAPEPTIDE-TRANSFERASE"/>
    <property type="match status" value="1"/>
</dbReference>
<feature type="transmembrane region" description="Helical" evidence="7">
    <location>
        <begin position="150"/>
        <end position="168"/>
    </location>
</feature>